<name>A0A5N7AED4_9EURO</name>
<proteinExistence type="predicted"/>
<evidence type="ECO:0000313" key="2">
    <source>
        <dbReference type="EMBL" id="KAE8367668.1"/>
    </source>
</evidence>
<gene>
    <name evidence="2" type="ORF">BDV27DRAFT_123449</name>
</gene>
<feature type="transmembrane region" description="Helical" evidence="1">
    <location>
        <begin position="37"/>
        <end position="58"/>
    </location>
</feature>
<dbReference type="GeneID" id="43650320"/>
<dbReference type="EMBL" id="ML737594">
    <property type="protein sequence ID" value="KAE8367668.1"/>
    <property type="molecule type" value="Genomic_DNA"/>
</dbReference>
<dbReference type="RefSeq" id="XP_031930749.1">
    <property type="nucleotide sequence ID" value="XM_032065874.1"/>
</dbReference>
<organism evidence="2 3">
    <name type="scientific">Aspergillus caelatus</name>
    <dbReference type="NCBI Taxonomy" id="61420"/>
    <lineage>
        <taxon>Eukaryota</taxon>
        <taxon>Fungi</taxon>
        <taxon>Dikarya</taxon>
        <taxon>Ascomycota</taxon>
        <taxon>Pezizomycotina</taxon>
        <taxon>Eurotiomycetes</taxon>
        <taxon>Eurotiomycetidae</taxon>
        <taxon>Eurotiales</taxon>
        <taxon>Aspergillaceae</taxon>
        <taxon>Aspergillus</taxon>
        <taxon>Aspergillus subgen. Circumdati</taxon>
    </lineage>
</organism>
<dbReference type="Proteomes" id="UP000326268">
    <property type="component" value="Unassembled WGS sequence"/>
</dbReference>
<dbReference type="AlphaFoldDB" id="A0A5N7AED4"/>
<dbReference type="OrthoDB" id="10302880at2759"/>
<sequence>MFNTTRANNARCLALATSLYVRNGSLNLAPSLWSYRFSMTAFVQTTAVFAVFSCHILLLDPFNHHAKKCITNTCPVFLKSSGIRLRGNIISLSRCTSVLTTLPPGMIRQIIPSAGFSGYAAGVKPAVPHLSHSPGKQDPKRFHKQNL</sequence>
<evidence type="ECO:0000313" key="3">
    <source>
        <dbReference type="Proteomes" id="UP000326268"/>
    </source>
</evidence>
<reference evidence="2 3" key="1">
    <citation type="submission" date="2019-04" db="EMBL/GenBank/DDBJ databases">
        <title>Friends and foes A comparative genomics studyof 23 Aspergillus species from section Flavi.</title>
        <authorList>
            <consortium name="DOE Joint Genome Institute"/>
            <person name="Kjaerbolling I."/>
            <person name="Vesth T."/>
            <person name="Frisvad J.C."/>
            <person name="Nybo J.L."/>
            <person name="Theobald S."/>
            <person name="Kildgaard S."/>
            <person name="Isbrandt T."/>
            <person name="Kuo A."/>
            <person name="Sato A."/>
            <person name="Lyhne E.K."/>
            <person name="Kogle M.E."/>
            <person name="Wiebenga A."/>
            <person name="Kun R.S."/>
            <person name="Lubbers R.J."/>
            <person name="Makela M.R."/>
            <person name="Barry K."/>
            <person name="Chovatia M."/>
            <person name="Clum A."/>
            <person name="Daum C."/>
            <person name="Haridas S."/>
            <person name="He G."/>
            <person name="LaButti K."/>
            <person name="Lipzen A."/>
            <person name="Mondo S."/>
            <person name="Riley R."/>
            <person name="Salamov A."/>
            <person name="Simmons B.A."/>
            <person name="Magnuson J.K."/>
            <person name="Henrissat B."/>
            <person name="Mortensen U.H."/>
            <person name="Larsen T.O."/>
            <person name="Devries R.P."/>
            <person name="Grigoriev I.V."/>
            <person name="Machida M."/>
            <person name="Baker S.E."/>
            <person name="Andersen M.R."/>
        </authorList>
    </citation>
    <scope>NUCLEOTIDE SEQUENCE [LARGE SCALE GENOMIC DNA]</scope>
    <source>
        <strain evidence="2 3">CBS 763.97</strain>
    </source>
</reference>
<protein>
    <submittedName>
        <fullName evidence="2">Uncharacterized protein</fullName>
    </submittedName>
</protein>
<keyword evidence="1" id="KW-1133">Transmembrane helix</keyword>
<keyword evidence="1" id="KW-0472">Membrane</keyword>
<accession>A0A5N7AED4</accession>
<evidence type="ECO:0000256" key="1">
    <source>
        <dbReference type="SAM" id="Phobius"/>
    </source>
</evidence>
<keyword evidence="3" id="KW-1185">Reference proteome</keyword>
<keyword evidence="1" id="KW-0812">Transmembrane</keyword>